<evidence type="ECO:0000313" key="1">
    <source>
        <dbReference type="EnsemblMetazoa" id="G25524.1:cds"/>
    </source>
</evidence>
<dbReference type="EnsemblMetazoa" id="G25524.1">
    <property type="protein sequence ID" value="G25524.1:cds"/>
    <property type="gene ID" value="G25524"/>
</dbReference>
<dbReference type="AlphaFoldDB" id="A0A8W8L1N1"/>
<name>A0A8W8L1N1_MAGGI</name>
<keyword evidence="2" id="KW-1185">Reference proteome</keyword>
<protein>
    <submittedName>
        <fullName evidence="1">Uncharacterized protein</fullName>
    </submittedName>
</protein>
<organism evidence="1 2">
    <name type="scientific">Magallana gigas</name>
    <name type="common">Pacific oyster</name>
    <name type="synonym">Crassostrea gigas</name>
    <dbReference type="NCBI Taxonomy" id="29159"/>
    <lineage>
        <taxon>Eukaryota</taxon>
        <taxon>Metazoa</taxon>
        <taxon>Spiralia</taxon>
        <taxon>Lophotrochozoa</taxon>
        <taxon>Mollusca</taxon>
        <taxon>Bivalvia</taxon>
        <taxon>Autobranchia</taxon>
        <taxon>Pteriomorphia</taxon>
        <taxon>Ostreida</taxon>
        <taxon>Ostreoidea</taxon>
        <taxon>Ostreidae</taxon>
        <taxon>Magallana</taxon>
    </lineage>
</organism>
<accession>A0A8W8L1N1</accession>
<dbReference type="Proteomes" id="UP000005408">
    <property type="component" value="Unassembled WGS sequence"/>
</dbReference>
<sequence length="100" mass="11660">MDQNVDKIERFPGALRIPQQMLKKDLQNLLAKLYEKTAIKWTSDGICWSGRPKETWRRTLTTDLKNTGKTSGEMQKIAKDHNHWKSLVTAFCATRREEVK</sequence>
<reference evidence="1" key="1">
    <citation type="submission" date="2022-08" db="UniProtKB">
        <authorList>
            <consortium name="EnsemblMetazoa"/>
        </authorList>
    </citation>
    <scope>IDENTIFICATION</scope>
    <source>
        <strain evidence="1">05x7-T-G4-1.051#20</strain>
    </source>
</reference>
<proteinExistence type="predicted"/>
<evidence type="ECO:0000313" key="2">
    <source>
        <dbReference type="Proteomes" id="UP000005408"/>
    </source>
</evidence>